<proteinExistence type="predicted"/>
<evidence type="ECO:0000313" key="4">
    <source>
        <dbReference type="EMBL" id="RHN42824.1"/>
    </source>
</evidence>
<evidence type="ECO:0000256" key="1">
    <source>
        <dbReference type="SAM" id="Coils"/>
    </source>
</evidence>
<dbReference type="PaxDb" id="3880-AET04504"/>
<feature type="region of interest" description="Disordered" evidence="2">
    <location>
        <begin position="64"/>
        <end position="90"/>
    </location>
</feature>
<dbReference type="EMBL" id="CM001224">
    <property type="protein sequence ID" value="AET04504.1"/>
    <property type="molecule type" value="Genomic_DNA"/>
</dbReference>
<dbReference type="InterPro" id="IPR007942">
    <property type="entry name" value="PLipase-like"/>
</dbReference>
<keyword evidence="1" id="KW-0175">Coiled coil</keyword>
<dbReference type="Pfam" id="PF05278">
    <property type="entry name" value="PEARLI-4"/>
    <property type="match status" value="1"/>
</dbReference>
<feature type="coiled-coil region" evidence="1">
    <location>
        <begin position="343"/>
        <end position="381"/>
    </location>
</feature>
<feature type="compositionally biased region" description="Basic residues" evidence="2">
    <location>
        <begin position="1"/>
        <end position="14"/>
    </location>
</feature>
<dbReference type="AlphaFoldDB" id="G7L9N0"/>
<reference evidence="3 6" key="2">
    <citation type="journal article" date="2014" name="BMC Genomics">
        <title>An improved genome release (version Mt4.0) for the model legume Medicago truncatula.</title>
        <authorList>
            <person name="Tang H."/>
            <person name="Krishnakumar V."/>
            <person name="Bidwell S."/>
            <person name="Rosen B."/>
            <person name="Chan A."/>
            <person name="Zhou S."/>
            <person name="Gentzbittel L."/>
            <person name="Childs K.L."/>
            <person name="Yandell M."/>
            <person name="Gundlach H."/>
            <person name="Mayer K.F."/>
            <person name="Schwartz D.C."/>
            <person name="Town C.D."/>
        </authorList>
    </citation>
    <scope>GENOME REANNOTATION</scope>
    <source>
        <strain evidence="5 6">cv. Jemalong A17</strain>
    </source>
</reference>
<dbReference type="PANTHER" id="PTHR35358:SF10">
    <property type="entry name" value="PLANT PHOSPHOLIPASE-LIKE PROTEIN"/>
    <property type="match status" value="1"/>
</dbReference>
<sequence length="423" mass="47252">MPRRTVRNPKRKNRSISQSESTNLNNQSESWDCPVSANTKVNPNTRMISDRRHSLRSCRRLIEETGTASLPRSSREGSSAPDDNQQPNHQADTINSAYQVPEEGFDQVESPSRYLVSVLHPVIVEPELENEDAEDVENSIVGTPKVGVLGEAEISLSSHSNQIAEQNTFEAESVPLEQEPLAGEIQASHRFEEATNRKCISREGCSSPSFSLKLTEMVEMWGQQADDGIDSEMRSRPEETINGYQVKQEFMPILAKIISKHGDIANNCLTKSVKGRSALLEIICGIISEFEDNNLSNINGCVLEDRIRFVGGIKDMKVEVDWLHMRLIEVREARDILKKSAVLKEKTESNRKLIEESENALEKCEAQKKKVSEMLEAICAEETACKERLARAKDESTAISITVGYAKSKVKCFLKCSVVDGLI</sequence>
<reference evidence="5" key="3">
    <citation type="submission" date="2015-04" db="UniProtKB">
        <authorList>
            <consortium name="EnsemblPlants"/>
        </authorList>
    </citation>
    <scope>IDENTIFICATION</scope>
    <source>
        <strain evidence="5">cv. Jemalong A17</strain>
    </source>
</reference>
<feature type="region of interest" description="Disordered" evidence="2">
    <location>
        <begin position="1"/>
        <end position="38"/>
    </location>
</feature>
<dbReference type="EMBL" id="PSQE01000008">
    <property type="protein sequence ID" value="RHN42824.1"/>
    <property type="molecule type" value="Genomic_DNA"/>
</dbReference>
<dbReference type="Proteomes" id="UP000265566">
    <property type="component" value="Chromosome 8"/>
</dbReference>
<dbReference type="EnsemblPlants" id="AET04504">
    <property type="protein sequence ID" value="AET04504"/>
    <property type="gene ID" value="MTR_8g089500"/>
</dbReference>
<evidence type="ECO:0000313" key="3">
    <source>
        <dbReference type="EMBL" id="AET04504.1"/>
    </source>
</evidence>
<reference evidence="4" key="4">
    <citation type="journal article" date="2018" name="Nat. Plants">
        <title>Whole-genome landscape of Medicago truncatula symbiotic genes.</title>
        <authorList>
            <person name="Pecrix Y."/>
            <person name="Gamas P."/>
            <person name="Carrere S."/>
        </authorList>
    </citation>
    <scope>NUCLEOTIDE SEQUENCE</scope>
    <source>
        <tissue evidence="4">Leaves</tissue>
    </source>
</reference>
<dbReference type="STRING" id="3880.G7L9N0"/>
<dbReference type="eggNOG" id="ENOG502SBCN">
    <property type="taxonomic scope" value="Eukaryota"/>
</dbReference>
<reference evidence="3 6" key="1">
    <citation type="journal article" date="2011" name="Nature">
        <title>The Medicago genome provides insight into the evolution of rhizobial symbioses.</title>
        <authorList>
            <person name="Young N.D."/>
            <person name="Debelle F."/>
            <person name="Oldroyd G.E."/>
            <person name="Geurts R."/>
            <person name="Cannon S.B."/>
            <person name="Udvardi M.K."/>
            <person name="Benedito V.A."/>
            <person name="Mayer K.F."/>
            <person name="Gouzy J."/>
            <person name="Schoof H."/>
            <person name="Van de Peer Y."/>
            <person name="Proost S."/>
            <person name="Cook D.R."/>
            <person name="Meyers B.C."/>
            <person name="Spannagl M."/>
            <person name="Cheung F."/>
            <person name="De Mita S."/>
            <person name="Krishnakumar V."/>
            <person name="Gundlach H."/>
            <person name="Zhou S."/>
            <person name="Mudge J."/>
            <person name="Bharti A.K."/>
            <person name="Murray J.D."/>
            <person name="Naoumkina M.A."/>
            <person name="Rosen B."/>
            <person name="Silverstein K.A."/>
            <person name="Tang H."/>
            <person name="Rombauts S."/>
            <person name="Zhao P.X."/>
            <person name="Zhou P."/>
            <person name="Barbe V."/>
            <person name="Bardou P."/>
            <person name="Bechner M."/>
            <person name="Bellec A."/>
            <person name="Berger A."/>
            <person name="Berges H."/>
            <person name="Bidwell S."/>
            <person name="Bisseling T."/>
            <person name="Choisne N."/>
            <person name="Couloux A."/>
            <person name="Denny R."/>
            <person name="Deshpande S."/>
            <person name="Dai X."/>
            <person name="Doyle J.J."/>
            <person name="Dudez A.M."/>
            <person name="Farmer A.D."/>
            <person name="Fouteau S."/>
            <person name="Franken C."/>
            <person name="Gibelin C."/>
            <person name="Gish J."/>
            <person name="Goldstein S."/>
            <person name="Gonzalez A.J."/>
            <person name="Green P.J."/>
            <person name="Hallab A."/>
            <person name="Hartog M."/>
            <person name="Hua A."/>
            <person name="Humphray S.J."/>
            <person name="Jeong D.H."/>
            <person name="Jing Y."/>
            <person name="Jocker A."/>
            <person name="Kenton S.M."/>
            <person name="Kim D.J."/>
            <person name="Klee K."/>
            <person name="Lai H."/>
            <person name="Lang C."/>
            <person name="Lin S."/>
            <person name="Macmil S.L."/>
            <person name="Magdelenat G."/>
            <person name="Matthews L."/>
            <person name="McCorrison J."/>
            <person name="Monaghan E.L."/>
            <person name="Mun J.H."/>
            <person name="Najar F.Z."/>
            <person name="Nicholson C."/>
            <person name="Noirot C."/>
            <person name="O'Bleness M."/>
            <person name="Paule C.R."/>
            <person name="Poulain J."/>
            <person name="Prion F."/>
            <person name="Qin B."/>
            <person name="Qu C."/>
            <person name="Retzel E.F."/>
            <person name="Riddle C."/>
            <person name="Sallet E."/>
            <person name="Samain S."/>
            <person name="Samson N."/>
            <person name="Sanders I."/>
            <person name="Saurat O."/>
            <person name="Scarpelli C."/>
            <person name="Schiex T."/>
            <person name="Segurens B."/>
            <person name="Severin A.J."/>
            <person name="Sherrier D.J."/>
            <person name="Shi R."/>
            <person name="Sims S."/>
            <person name="Singer S.R."/>
            <person name="Sinharoy S."/>
            <person name="Sterck L."/>
            <person name="Viollet A."/>
            <person name="Wang B.B."/>
            <person name="Wang K."/>
            <person name="Wang M."/>
            <person name="Wang X."/>
            <person name="Warfsmann J."/>
            <person name="Weissenbach J."/>
            <person name="White D.D."/>
            <person name="White J.D."/>
            <person name="Wiley G.B."/>
            <person name="Wincker P."/>
            <person name="Xing Y."/>
            <person name="Yang L."/>
            <person name="Yao Z."/>
            <person name="Ying F."/>
            <person name="Zhai J."/>
            <person name="Zhou L."/>
            <person name="Zuber A."/>
            <person name="Denarie J."/>
            <person name="Dixon R.A."/>
            <person name="May G.D."/>
            <person name="Schwartz D.C."/>
            <person name="Rogers J."/>
            <person name="Quetier F."/>
            <person name="Town C.D."/>
            <person name="Roe B.A."/>
        </authorList>
    </citation>
    <scope>NUCLEOTIDE SEQUENCE [LARGE SCALE GENOMIC DNA]</scope>
    <source>
        <strain evidence="3">A17</strain>
        <strain evidence="5 6">cv. Jemalong A17</strain>
    </source>
</reference>
<evidence type="ECO:0000256" key="2">
    <source>
        <dbReference type="SAM" id="MobiDB-lite"/>
    </source>
</evidence>
<feature type="compositionally biased region" description="Polar residues" evidence="2">
    <location>
        <begin position="15"/>
        <end position="38"/>
    </location>
</feature>
<dbReference type="HOGENOM" id="CLU_555961_0_0_1"/>
<protein>
    <submittedName>
        <fullName evidence="3">Plant phospholipase-like protein</fullName>
    </submittedName>
    <submittedName>
        <fullName evidence="4">Putative phospholipase</fullName>
    </submittedName>
</protein>
<dbReference type="PANTHER" id="PTHR35358">
    <property type="entry name" value="OS06G0711100 PROTEIN"/>
    <property type="match status" value="1"/>
</dbReference>
<organism evidence="3 6">
    <name type="scientific">Medicago truncatula</name>
    <name type="common">Barrel medic</name>
    <name type="synonym">Medicago tribuloides</name>
    <dbReference type="NCBI Taxonomy" id="3880"/>
    <lineage>
        <taxon>Eukaryota</taxon>
        <taxon>Viridiplantae</taxon>
        <taxon>Streptophyta</taxon>
        <taxon>Embryophyta</taxon>
        <taxon>Tracheophyta</taxon>
        <taxon>Spermatophyta</taxon>
        <taxon>Magnoliopsida</taxon>
        <taxon>eudicotyledons</taxon>
        <taxon>Gunneridae</taxon>
        <taxon>Pentapetalae</taxon>
        <taxon>rosids</taxon>
        <taxon>fabids</taxon>
        <taxon>Fabales</taxon>
        <taxon>Fabaceae</taxon>
        <taxon>Papilionoideae</taxon>
        <taxon>50 kb inversion clade</taxon>
        <taxon>NPAAA clade</taxon>
        <taxon>Hologalegina</taxon>
        <taxon>IRL clade</taxon>
        <taxon>Trifolieae</taxon>
        <taxon>Medicago</taxon>
    </lineage>
</organism>
<evidence type="ECO:0000313" key="6">
    <source>
        <dbReference type="Proteomes" id="UP000002051"/>
    </source>
</evidence>
<dbReference type="Gramene" id="rna49317">
    <property type="protein sequence ID" value="RHN42824.1"/>
    <property type="gene ID" value="gene49317"/>
</dbReference>
<dbReference type="OrthoDB" id="1096033at2759"/>
<accession>G7L9N0</accession>
<evidence type="ECO:0000313" key="5">
    <source>
        <dbReference type="EnsemblPlants" id="AET04504"/>
    </source>
</evidence>
<dbReference type="Proteomes" id="UP000002051">
    <property type="component" value="Chromosome 8"/>
</dbReference>
<name>G7L9N0_MEDTR</name>
<feature type="compositionally biased region" description="Polar residues" evidence="2">
    <location>
        <begin position="81"/>
        <end position="90"/>
    </location>
</feature>
<gene>
    <name evidence="5" type="primary">11433713</name>
    <name evidence="3" type="ordered locus">MTR_8g089500</name>
    <name evidence="4" type="ORF">MtrunA17_Chr8g0381151</name>
</gene>
<dbReference type="OMA" id="EMGHEET"/>
<dbReference type="KEGG" id="mtr:11433713"/>
<keyword evidence="6" id="KW-1185">Reference proteome</keyword>